<dbReference type="SUPFAM" id="SSF82704">
    <property type="entry name" value="AlbA-like"/>
    <property type="match status" value="1"/>
</dbReference>
<keyword evidence="13" id="KW-1185">Reference proteome</keyword>
<organism evidence="12 13">
    <name type="scientific">Frankliniella fusca</name>
    <dbReference type="NCBI Taxonomy" id="407009"/>
    <lineage>
        <taxon>Eukaryota</taxon>
        <taxon>Metazoa</taxon>
        <taxon>Ecdysozoa</taxon>
        <taxon>Arthropoda</taxon>
        <taxon>Hexapoda</taxon>
        <taxon>Insecta</taxon>
        <taxon>Pterygota</taxon>
        <taxon>Neoptera</taxon>
        <taxon>Paraneoptera</taxon>
        <taxon>Thysanoptera</taxon>
        <taxon>Terebrantia</taxon>
        <taxon>Thripoidea</taxon>
        <taxon>Thripidae</taxon>
        <taxon>Frankliniella</taxon>
    </lineage>
</organism>
<keyword evidence="6" id="KW-0819">tRNA processing</keyword>
<dbReference type="Pfam" id="PF12328">
    <property type="entry name" value="Rpp20"/>
    <property type="match status" value="1"/>
</dbReference>
<evidence type="ECO:0000256" key="10">
    <source>
        <dbReference type="ARBA" id="ARBA00068472"/>
    </source>
</evidence>
<dbReference type="InterPro" id="IPR036882">
    <property type="entry name" value="Alba-like_dom_sf"/>
</dbReference>
<reference evidence="12" key="2">
    <citation type="journal article" date="2023" name="BMC Genomics">
        <title>Pest status, molecular evolution, and epigenetic factors derived from the genome assembly of Frankliniella fusca, a thysanopteran phytovirus vector.</title>
        <authorList>
            <person name="Catto M.A."/>
            <person name="Labadie P.E."/>
            <person name="Jacobson A.L."/>
            <person name="Kennedy G.G."/>
            <person name="Srinivasan R."/>
            <person name="Hunt B.G."/>
        </authorList>
    </citation>
    <scope>NUCLEOTIDE SEQUENCE</scope>
    <source>
        <strain evidence="12">PL_HMW_Pooled</strain>
    </source>
</reference>
<feature type="compositionally biased region" description="Basic and acidic residues" evidence="11">
    <location>
        <begin position="1"/>
        <end position="29"/>
    </location>
</feature>
<evidence type="ECO:0000256" key="4">
    <source>
        <dbReference type="ARBA" id="ARBA00022490"/>
    </source>
</evidence>
<gene>
    <name evidence="12" type="ORF">KUF71_001781</name>
</gene>
<dbReference type="GO" id="GO:0005655">
    <property type="term" value="C:nucleolar ribonuclease P complex"/>
    <property type="evidence" value="ECO:0007669"/>
    <property type="project" value="InterPro"/>
</dbReference>
<dbReference type="PANTHER" id="PTHR15314">
    <property type="entry name" value="RIBONUCLEASE P PROTEIN SUBUNIT P20"/>
    <property type="match status" value="1"/>
</dbReference>
<accession>A0AAE1HMM8</accession>
<dbReference type="PANTHER" id="PTHR15314:SF1">
    <property type="entry name" value="RIBONUCLEASE P PROTEIN SUBUNIT P20"/>
    <property type="match status" value="1"/>
</dbReference>
<sequence>MAEADNNRTDRNQENKKWNRSKKVVDKDHVVRKRQPPRLPKRPNDIYVTNRSNFQSELNKCLRLLEGGEKEVFVHGMGAAVNRAVNLALQLESKFLGTVQLTVNTSTTTLIDDLEPVHDQATYETQTRQNSVVHIRVQRTALAGAQK</sequence>
<feature type="compositionally biased region" description="Basic residues" evidence="11">
    <location>
        <begin position="30"/>
        <end position="41"/>
    </location>
</feature>
<keyword evidence="5" id="KW-0698">rRNA processing</keyword>
<evidence type="ECO:0000256" key="2">
    <source>
        <dbReference type="ARBA" id="ARBA00004604"/>
    </source>
</evidence>
<evidence type="ECO:0000313" key="13">
    <source>
        <dbReference type="Proteomes" id="UP001219518"/>
    </source>
</evidence>
<dbReference type="GO" id="GO:0001682">
    <property type="term" value="P:tRNA 5'-leader removal"/>
    <property type="evidence" value="ECO:0007669"/>
    <property type="project" value="InterPro"/>
</dbReference>
<dbReference type="InterPro" id="IPR014612">
    <property type="entry name" value="Pop7/Rpp20"/>
</dbReference>
<reference evidence="12" key="1">
    <citation type="submission" date="2021-07" db="EMBL/GenBank/DDBJ databases">
        <authorList>
            <person name="Catto M.A."/>
            <person name="Jacobson A."/>
            <person name="Kennedy G."/>
            <person name="Labadie P."/>
            <person name="Hunt B.G."/>
            <person name="Srinivasan R."/>
        </authorList>
    </citation>
    <scope>NUCLEOTIDE SEQUENCE</scope>
    <source>
        <strain evidence="12">PL_HMW_Pooled</strain>
        <tissue evidence="12">Head</tissue>
    </source>
</reference>
<feature type="region of interest" description="Disordered" evidence="11">
    <location>
        <begin position="1"/>
        <end position="46"/>
    </location>
</feature>
<comment type="subunit">
    <text evidence="9">Component of nuclear RNase P and RNase MRP complexes. RNase P consists of a catalytic RNA moiety and 10 different protein chains; POP1, POP4, POP5, POP7, RPP14, RPP21, RPP25, RPP30, RPP38 and RPP40. Within the RNase P complex, POP1, POP7 and RPP25 form the 'finger' subcomplex, POP5, RPP14, RPP40 and homodimeric RPP30 form the 'palm' subcomplex, and RPP21, POP4 and RPP38 form the 'wrist' subcomplex. All subunits of the RNase P complex interact with the catalytic RNA. Several subunits of RNase P are also part of the RNase MRP complex. RNase MRP consists of a catalytic RNA moiety and about 8 protein subunits; POP1, POP7, RPP25, RPP30, RPP38, RPP40 and possibly also POP4 and POP5. Interacts with SMN1. POP7 forms a heterodimer with RPP25 that binds to the P3 stem loop of the catalytic RNA.</text>
</comment>
<evidence type="ECO:0000256" key="7">
    <source>
        <dbReference type="ARBA" id="ARBA00023242"/>
    </source>
</evidence>
<evidence type="ECO:0000256" key="5">
    <source>
        <dbReference type="ARBA" id="ARBA00022552"/>
    </source>
</evidence>
<dbReference type="GO" id="GO:0003676">
    <property type="term" value="F:nucleic acid binding"/>
    <property type="evidence" value="ECO:0007669"/>
    <property type="project" value="InterPro"/>
</dbReference>
<evidence type="ECO:0000256" key="1">
    <source>
        <dbReference type="ARBA" id="ARBA00004463"/>
    </source>
</evidence>
<evidence type="ECO:0000256" key="11">
    <source>
        <dbReference type="SAM" id="MobiDB-lite"/>
    </source>
</evidence>
<evidence type="ECO:0000256" key="9">
    <source>
        <dbReference type="ARBA" id="ARBA00064615"/>
    </source>
</evidence>
<evidence type="ECO:0000256" key="6">
    <source>
        <dbReference type="ARBA" id="ARBA00022694"/>
    </source>
</evidence>
<keyword evidence="7" id="KW-0539">Nucleus</keyword>
<dbReference type="Proteomes" id="UP001219518">
    <property type="component" value="Unassembled WGS sequence"/>
</dbReference>
<evidence type="ECO:0000256" key="8">
    <source>
        <dbReference type="ARBA" id="ARBA00053284"/>
    </source>
</evidence>
<dbReference type="EMBL" id="JAHWGI010001145">
    <property type="protein sequence ID" value="KAK3923370.1"/>
    <property type="molecule type" value="Genomic_DNA"/>
</dbReference>
<comment type="caution">
    <text evidence="12">The sequence shown here is derived from an EMBL/GenBank/DDBJ whole genome shotgun (WGS) entry which is preliminary data.</text>
</comment>
<dbReference type="FunFam" id="3.30.110.20:FF:000002">
    <property type="entry name" value="Ribonuclease P protein subunit p20"/>
    <property type="match status" value="1"/>
</dbReference>
<comment type="subcellular location">
    <subcellularLocation>
        <location evidence="1">Cytoplasmic granule</location>
    </subcellularLocation>
    <subcellularLocation>
        <location evidence="2">Nucleus</location>
        <location evidence="2">Nucleolus</location>
    </subcellularLocation>
</comment>
<keyword evidence="4" id="KW-0963">Cytoplasm</keyword>
<comment type="function">
    <text evidence="8">Component of ribonuclease P, a ribonucleoprotein complex that generates mature tRNA molecules by cleaving their 5'-ends. Also a component of the MRP ribonuclease complex, which cleaves pre-rRNA sequences.</text>
</comment>
<comment type="similarity">
    <text evidence="3">Belongs to the histone-like Alba family.</text>
</comment>
<proteinExistence type="inferred from homology"/>
<name>A0AAE1HMM8_9NEOP</name>
<evidence type="ECO:0000256" key="3">
    <source>
        <dbReference type="ARBA" id="ARBA00008018"/>
    </source>
</evidence>
<evidence type="ECO:0000313" key="12">
    <source>
        <dbReference type="EMBL" id="KAK3923370.1"/>
    </source>
</evidence>
<protein>
    <recommendedName>
        <fullName evidence="10">Ribonuclease P protein subunit p20</fullName>
    </recommendedName>
</protein>
<dbReference type="AlphaFoldDB" id="A0AAE1HMM8"/>
<dbReference type="Gene3D" id="3.30.110.20">
    <property type="entry name" value="Alba-like domain"/>
    <property type="match status" value="1"/>
</dbReference>
<dbReference type="GO" id="GO:0006364">
    <property type="term" value="P:rRNA processing"/>
    <property type="evidence" value="ECO:0007669"/>
    <property type="project" value="UniProtKB-KW"/>
</dbReference>
<dbReference type="GO" id="GO:0000172">
    <property type="term" value="C:ribonuclease MRP complex"/>
    <property type="evidence" value="ECO:0007669"/>
    <property type="project" value="InterPro"/>
</dbReference>